<dbReference type="PANTHER" id="PTHR12875">
    <property type="entry name" value="GOLGI TO ER TRAFFIC PROTEIN 4 HOMOLOG"/>
    <property type="match status" value="1"/>
</dbReference>
<name>M7NNC0_PNEMU</name>
<reference evidence="3" key="1">
    <citation type="journal article" date="2016" name="Nat. Commun.">
        <title>Genome analysis of three Pneumocystis species reveals adaptation mechanisms to life exclusively in mammalian hosts.</title>
        <authorList>
            <person name="Ma L."/>
            <person name="Chen Z."/>
            <person name="Huang D.W."/>
            <person name="Kutty G."/>
            <person name="Ishihara M."/>
            <person name="Wang H."/>
            <person name="Abouelleil A."/>
            <person name="Bishop L."/>
            <person name="Davey E."/>
            <person name="Deng R."/>
            <person name="Deng X."/>
            <person name="Fan L."/>
            <person name="Fantoni G."/>
            <person name="Fitzgerald M."/>
            <person name="Gogineni E."/>
            <person name="Goldberg J.M."/>
            <person name="Handley G."/>
            <person name="Hu X."/>
            <person name="Huber C."/>
            <person name="Jiao X."/>
            <person name="Jones K."/>
            <person name="Levin J.Z."/>
            <person name="Liu Y."/>
            <person name="Macdonald P."/>
            <person name="Melnikov A."/>
            <person name="Raley C."/>
            <person name="Sassi M."/>
            <person name="Sherman B.T."/>
            <person name="Song X."/>
            <person name="Sykes S."/>
            <person name="Tran B."/>
            <person name="Walsh L."/>
            <person name="Xia Y."/>
            <person name="Yang J."/>
            <person name="Young S."/>
            <person name="Zeng Q."/>
            <person name="Zheng X."/>
            <person name="Stephens R."/>
            <person name="Nusbaum C."/>
            <person name="Birren B.W."/>
            <person name="Azadi P."/>
            <person name="Lempicki R.A."/>
            <person name="Cuomo C.A."/>
            <person name="Kovacs J.A."/>
        </authorList>
    </citation>
    <scope>NUCLEOTIDE SEQUENCE [LARGE SCALE GENOMIC DNA]</scope>
    <source>
        <strain evidence="3">B123</strain>
    </source>
</reference>
<dbReference type="Pfam" id="PF04190">
    <property type="entry name" value="GET4"/>
    <property type="match status" value="1"/>
</dbReference>
<dbReference type="STRING" id="1069680.M7NNC0"/>
<dbReference type="InterPro" id="IPR011990">
    <property type="entry name" value="TPR-like_helical_dom_sf"/>
</dbReference>
<accession>M7NNC0</accession>
<keyword evidence="3" id="KW-1185">Reference proteome</keyword>
<dbReference type="OMA" id="LMDMMGM"/>
<dbReference type="OrthoDB" id="10252405at2759"/>
<organism evidence="2 3">
    <name type="scientific">Pneumocystis murina (strain B123)</name>
    <name type="common">Mouse pneumocystis pneumonia agent</name>
    <name type="synonym">Pneumocystis carinii f. sp. muris</name>
    <dbReference type="NCBI Taxonomy" id="1069680"/>
    <lineage>
        <taxon>Eukaryota</taxon>
        <taxon>Fungi</taxon>
        <taxon>Dikarya</taxon>
        <taxon>Ascomycota</taxon>
        <taxon>Taphrinomycotina</taxon>
        <taxon>Pneumocystomycetes</taxon>
        <taxon>Pneumocystaceae</taxon>
        <taxon>Pneumocystis</taxon>
    </lineage>
</organism>
<gene>
    <name evidence="2" type="ORF">PNEG_02902</name>
</gene>
<dbReference type="EMBL" id="AFWA02000014">
    <property type="protein sequence ID" value="EMR08727.1"/>
    <property type="molecule type" value="Genomic_DNA"/>
</dbReference>
<evidence type="ECO:0000313" key="2">
    <source>
        <dbReference type="EMBL" id="EMR08727.1"/>
    </source>
</evidence>
<dbReference type="RefSeq" id="XP_007874942.1">
    <property type="nucleotide sequence ID" value="XM_007876751.1"/>
</dbReference>
<dbReference type="AlphaFoldDB" id="M7NNC0"/>
<dbReference type="PANTHER" id="PTHR12875:SF0">
    <property type="entry name" value="GOLGI TO ER TRAFFIC PROTEIN 4 HOMOLOG"/>
    <property type="match status" value="1"/>
</dbReference>
<dbReference type="VEuPathDB" id="FungiDB:PNEG_02902"/>
<dbReference type="eggNOG" id="KOG3024">
    <property type="taxonomic scope" value="Eukaryota"/>
</dbReference>
<dbReference type="Gene3D" id="1.25.40.10">
    <property type="entry name" value="Tetratricopeptide repeat domain"/>
    <property type="match status" value="1"/>
</dbReference>
<evidence type="ECO:0000313" key="3">
    <source>
        <dbReference type="Proteomes" id="UP000011958"/>
    </source>
</evidence>
<dbReference type="InterPro" id="IPR007317">
    <property type="entry name" value="GET4"/>
</dbReference>
<proteinExistence type="inferred from homology"/>
<dbReference type="GO" id="GO:0072380">
    <property type="term" value="C:TRC complex"/>
    <property type="evidence" value="ECO:0007669"/>
    <property type="project" value="TreeGrafter"/>
</dbReference>
<dbReference type="Proteomes" id="UP000011958">
    <property type="component" value="Unassembled WGS sequence"/>
</dbReference>
<evidence type="ECO:0008006" key="4">
    <source>
        <dbReference type="Google" id="ProtNLM"/>
    </source>
</evidence>
<evidence type="ECO:0000256" key="1">
    <source>
        <dbReference type="ARBA" id="ARBA00005351"/>
    </source>
</evidence>
<sequence length="320" mass="36663">MSLTQDKNIIKFQKVLDDKQYYEAHQLLRTIVNRYVKACQYVSSIDLLYNASKQFFKEGQFASGSDLALYMIKIYNIMELRPNTTSKSRLLDILYLYGSSEPTRKRFINEILAWSSKWGETPVGDADLHHNIGVLLAQEGNLFEAEKHLVLGTNESVKPLLNLLCDYFCEDNLYMAPFYASRIVFPYLILHNIACAIRGYRGIVDYLVEERKVMTHALSSSVADVILFPSLPLMNFLCFLILTCQRGAVDLFHTLKTHYADILKEAPSWQPSLEKIGNLYFNIPAQHSSKSIWSDLMSQLFSNEPESPGELPEILHETLD</sequence>
<dbReference type="GeneID" id="19896589"/>
<comment type="similarity">
    <text evidence="1">Belongs to the GET4 family.</text>
</comment>
<dbReference type="GO" id="GO:0045048">
    <property type="term" value="P:protein insertion into ER membrane"/>
    <property type="evidence" value="ECO:0007669"/>
    <property type="project" value="InterPro"/>
</dbReference>
<comment type="caution">
    <text evidence="2">The sequence shown here is derived from an EMBL/GenBank/DDBJ whole genome shotgun (WGS) entry which is preliminary data.</text>
</comment>
<protein>
    <recommendedName>
        <fullName evidence="4">DUF410 domain-containing protein</fullName>
    </recommendedName>
</protein>
<dbReference type="HOGENOM" id="CLU_046061_0_2_1"/>